<gene>
    <name evidence="5" type="ORF">H4W79_002504</name>
</gene>
<evidence type="ECO:0000313" key="5">
    <source>
        <dbReference type="EMBL" id="MBE1458290.1"/>
    </source>
</evidence>
<dbReference type="RefSeq" id="WP_225942425.1">
    <property type="nucleotide sequence ID" value="NZ_BMXJ01000003.1"/>
</dbReference>
<comment type="caution">
    <text evidence="5">The sequence shown here is derived from an EMBL/GenBank/DDBJ whole genome shotgun (WGS) entry which is preliminary data.</text>
</comment>
<dbReference type="Gene3D" id="3.60.15.10">
    <property type="entry name" value="Ribonuclease Z/Hydroxyacylglutathione hydrolase-like"/>
    <property type="match status" value="1"/>
</dbReference>
<sequence>MIPTPGHTPGHVAVELTSRGETALVSGDCVHHPVQLAHPVLAHPVIGACVDIDPRQSEVTRRTLLGSLAGTDTLLLGTHFAPPTAGRVVAHGDAYRLEPVPAS</sequence>
<evidence type="ECO:0000256" key="3">
    <source>
        <dbReference type="ARBA" id="ARBA00022801"/>
    </source>
</evidence>
<organism evidence="5 6">
    <name type="scientific">Nocardiopsis terrae</name>
    <dbReference type="NCBI Taxonomy" id="372655"/>
    <lineage>
        <taxon>Bacteria</taxon>
        <taxon>Bacillati</taxon>
        <taxon>Actinomycetota</taxon>
        <taxon>Actinomycetes</taxon>
        <taxon>Streptosporangiales</taxon>
        <taxon>Nocardiopsidaceae</taxon>
        <taxon>Nocardiopsis</taxon>
    </lineage>
</organism>
<reference evidence="5 6" key="1">
    <citation type="submission" date="2020-10" db="EMBL/GenBank/DDBJ databases">
        <title>Sequencing the genomes of 1000 actinobacteria strains.</title>
        <authorList>
            <person name="Klenk H.-P."/>
        </authorList>
    </citation>
    <scope>NUCLEOTIDE SEQUENCE [LARGE SCALE GENOMIC DNA]</scope>
    <source>
        <strain evidence="5 6">DSM 45157</strain>
    </source>
</reference>
<evidence type="ECO:0000313" key="6">
    <source>
        <dbReference type="Proteomes" id="UP000598217"/>
    </source>
</evidence>
<dbReference type="PANTHER" id="PTHR42978:SF6">
    <property type="entry name" value="QUORUM-QUENCHING LACTONASE YTNP-RELATED"/>
    <property type="match status" value="1"/>
</dbReference>
<evidence type="ECO:0000256" key="1">
    <source>
        <dbReference type="ARBA" id="ARBA00007749"/>
    </source>
</evidence>
<accession>A0ABR9HGY3</accession>
<keyword evidence="4" id="KW-0862">Zinc</keyword>
<dbReference type="InterPro" id="IPR051013">
    <property type="entry name" value="MBL_superfamily_lactonases"/>
</dbReference>
<dbReference type="InterPro" id="IPR036866">
    <property type="entry name" value="RibonucZ/Hydroxyglut_hydro"/>
</dbReference>
<evidence type="ECO:0000256" key="2">
    <source>
        <dbReference type="ARBA" id="ARBA00022723"/>
    </source>
</evidence>
<dbReference type="Proteomes" id="UP000598217">
    <property type="component" value="Unassembled WGS sequence"/>
</dbReference>
<evidence type="ECO:0000256" key="4">
    <source>
        <dbReference type="ARBA" id="ARBA00022833"/>
    </source>
</evidence>
<comment type="similarity">
    <text evidence="1">Belongs to the metallo-beta-lactamase superfamily.</text>
</comment>
<keyword evidence="2" id="KW-0479">Metal-binding</keyword>
<dbReference type="PANTHER" id="PTHR42978">
    <property type="entry name" value="QUORUM-QUENCHING LACTONASE YTNP-RELATED-RELATED"/>
    <property type="match status" value="1"/>
</dbReference>
<name>A0ABR9HGY3_9ACTN</name>
<proteinExistence type="inferred from homology"/>
<protein>
    <submittedName>
        <fullName evidence="5">Glyoxylase-like metal-dependent hydrolase (Beta-lactamase superfamily II)</fullName>
    </submittedName>
</protein>
<keyword evidence="3" id="KW-0378">Hydrolase</keyword>
<dbReference type="SUPFAM" id="SSF56281">
    <property type="entry name" value="Metallo-hydrolase/oxidoreductase"/>
    <property type="match status" value="1"/>
</dbReference>
<keyword evidence="6" id="KW-1185">Reference proteome</keyword>
<dbReference type="EMBL" id="JADBDY010000001">
    <property type="protein sequence ID" value="MBE1458290.1"/>
    <property type="molecule type" value="Genomic_DNA"/>
</dbReference>